<dbReference type="Pfam" id="PF02899">
    <property type="entry name" value="Phage_int_SAM_1"/>
    <property type="match status" value="1"/>
</dbReference>
<evidence type="ECO:0000259" key="6">
    <source>
        <dbReference type="PROSITE" id="PS51898"/>
    </source>
</evidence>
<dbReference type="InterPro" id="IPR013762">
    <property type="entry name" value="Integrase-like_cat_sf"/>
</dbReference>
<dbReference type="Gene3D" id="1.10.150.130">
    <property type="match status" value="1"/>
</dbReference>
<keyword evidence="2 4" id="KW-0238">DNA-binding</keyword>
<evidence type="ECO:0000259" key="7">
    <source>
        <dbReference type="PROSITE" id="PS51900"/>
    </source>
</evidence>
<dbReference type="AlphaFoldDB" id="A0A3N6LN36"/>
<dbReference type="GO" id="GO:0003677">
    <property type="term" value="F:DNA binding"/>
    <property type="evidence" value="ECO:0007669"/>
    <property type="project" value="UniProtKB-UniRule"/>
</dbReference>
<keyword evidence="1" id="KW-0229">DNA integration</keyword>
<dbReference type="OrthoDB" id="198497at2157"/>
<sequence length="336" mass="38914">MSEDLEPLSPAEAVNLYLNHREPELSEKSIQNQRYRLNSFIDWCQETGFENMNDLSGRDLHRFRSWRQKEDVATITLRSQLATLRVFLEFCANIDAVEPGLRERVLLPEVDSVDESRDIKLEEDHANRLLDYLEKFDYASRDHVIVAILWHTGIRLGSLRAFDLNDFDPDDQCLELRHRPETGTRLKNGSKAKRAIAVGETYCRTIQDYIDTHRDSVTDDYGRHPLITSTHGRLSSGAIRATVYKVTRPCLHDPCPHNRDPTTCEYMDYQSASGCPSSRSPHGIRRGSITNHLRDGTPEEIVGDRMNVSSDVLEQHYDRRTEREKMELRRQFIKES</sequence>
<dbReference type="InterPro" id="IPR044068">
    <property type="entry name" value="CB"/>
</dbReference>
<dbReference type="InterPro" id="IPR004107">
    <property type="entry name" value="Integrase_SAM-like_N"/>
</dbReference>
<dbReference type="InterPro" id="IPR010998">
    <property type="entry name" value="Integrase_recombinase_N"/>
</dbReference>
<comment type="caution">
    <text evidence="8">The sequence shown here is derived from an EMBL/GenBank/DDBJ whole genome shotgun (WGS) entry which is preliminary data.</text>
</comment>
<dbReference type="Proteomes" id="UP000282323">
    <property type="component" value="Unassembled WGS sequence"/>
</dbReference>
<name>A0A3N6LN36_NATCH</name>
<feature type="domain" description="Tyr recombinase" evidence="6">
    <location>
        <begin position="116"/>
        <end position="330"/>
    </location>
</feature>
<dbReference type="CDD" id="cd00397">
    <property type="entry name" value="DNA_BRE_C"/>
    <property type="match status" value="1"/>
</dbReference>
<dbReference type="GO" id="GO:0006310">
    <property type="term" value="P:DNA recombination"/>
    <property type="evidence" value="ECO:0007669"/>
    <property type="project" value="UniProtKB-KW"/>
</dbReference>
<dbReference type="SUPFAM" id="SSF56349">
    <property type="entry name" value="DNA breaking-rejoining enzymes"/>
    <property type="match status" value="1"/>
</dbReference>
<reference evidence="8 9" key="1">
    <citation type="submission" date="2018-10" db="EMBL/GenBank/DDBJ databases">
        <title>Natrarchaeobius chitinivorans gen. nov., sp. nov., and Natrarchaeobius haloalkaliphilus sp. nov., alkaliphilic, chitin-utilizing haloarchaea from hypersaline alkaline lakes.</title>
        <authorList>
            <person name="Sorokin D.Y."/>
            <person name="Elcheninov A.G."/>
            <person name="Kostrikina N.A."/>
            <person name="Bale N.J."/>
            <person name="Sinninghe Damste J.S."/>
            <person name="Khijniak T.V."/>
            <person name="Kublanov I.V."/>
            <person name="Toshchakov S.V."/>
        </authorList>
    </citation>
    <scope>NUCLEOTIDE SEQUENCE [LARGE SCALE GENOMIC DNA]</scope>
    <source>
        <strain evidence="8 9">AArcht4T</strain>
    </source>
</reference>
<feature type="region of interest" description="Disordered" evidence="5">
    <location>
        <begin position="275"/>
        <end position="297"/>
    </location>
</feature>
<protein>
    <submittedName>
        <fullName evidence="8">Site-specific integrase</fullName>
    </submittedName>
</protein>
<proteinExistence type="predicted"/>
<keyword evidence="9" id="KW-1185">Reference proteome</keyword>
<keyword evidence="3" id="KW-0233">DNA recombination</keyword>
<dbReference type="Pfam" id="PF00589">
    <property type="entry name" value="Phage_integrase"/>
    <property type="match status" value="1"/>
</dbReference>
<evidence type="ECO:0000256" key="1">
    <source>
        <dbReference type="ARBA" id="ARBA00022908"/>
    </source>
</evidence>
<dbReference type="InterPro" id="IPR050090">
    <property type="entry name" value="Tyrosine_recombinase_XerCD"/>
</dbReference>
<dbReference type="PANTHER" id="PTHR30349">
    <property type="entry name" value="PHAGE INTEGRASE-RELATED"/>
    <property type="match status" value="1"/>
</dbReference>
<evidence type="ECO:0000313" key="8">
    <source>
        <dbReference type="EMBL" id="RQG89347.1"/>
    </source>
</evidence>
<evidence type="ECO:0000256" key="3">
    <source>
        <dbReference type="ARBA" id="ARBA00023172"/>
    </source>
</evidence>
<evidence type="ECO:0000256" key="5">
    <source>
        <dbReference type="SAM" id="MobiDB-lite"/>
    </source>
</evidence>
<organism evidence="8 9">
    <name type="scientific">Natrarchaeobius chitinivorans</name>
    <dbReference type="NCBI Taxonomy" id="1679083"/>
    <lineage>
        <taxon>Archaea</taxon>
        <taxon>Methanobacteriati</taxon>
        <taxon>Methanobacteriota</taxon>
        <taxon>Stenosarchaea group</taxon>
        <taxon>Halobacteria</taxon>
        <taxon>Halobacteriales</taxon>
        <taxon>Natrialbaceae</taxon>
        <taxon>Natrarchaeobius</taxon>
    </lineage>
</organism>
<gene>
    <name evidence="8" type="ORF">EA473_22335</name>
</gene>
<dbReference type="EMBL" id="REGA01000048">
    <property type="protein sequence ID" value="RQG89347.1"/>
    <property type="molecule type" value="Genomic_DNA"/>
</dbReference>
<evidence type="ECO:0000256" key="2">
    <source>
        <dbReference type="ARBA" id="ARBA00023125"/>
    </source>
</evidence>
<evidence type="ECO:0000256" key="4">
    <source>
        <dbReference type="PROSITE-ProRule" id="PRU01248"/>
    </source>
</evidence>
<evidence type="ECO:0000313" key="9">
    <source>
        <dbReference type="Proteomes" id="UP000282323"/>
    </source>
</evidence>
<feature type="domain" description="Core-binding (CB)" evidence="7">
    <location>
        <begin position="8"/>
        <end position="92"/>
    </location>
</feature>
<accession>A0A3N6LN36</accession>
<dbReference type="Gene3D" id="1.10.443.10">
    <property type="entry name" value="Intergrase catalytic core"/>
    <property type="match status" value="1"/>
</dbReference>
<dbReference type="RefSeq" id="WP_124197727.1">
    <property type="nucleotide sequence ID" value="NZ_REGA01000048.1"/>
</dbReference>
<dbReference type="InterPro" id="IPR002104">
    <property type="entry name" value="Integrase_catalytic"/>
</dbReference>
<dbReference type="PANTHER" id="PTHR30349:SF41">
    <property type="entry name" value="INTEGRASE_RECOMBINASE PROTEIN MJ0367-RELATED"/>
    <property type="match status" value="1"/>
</dbReference>
<dbReference type="PROSITE" id="PS51900">
    <property type="entry name" value="CB"/>
    <property type="match status" value="1"/>
</dbReference>
<dbReference type="GO" id="GO:0015074">
    <property type="term" value="P:DNA integration"/>
    <property type="evidence" value="ECO:0007669"/>
    <property type="project" value="UniProtKB-KW"/>
</dbReference>
<dbReference type="InterPro" id="IPR011010">
    <property type="entry name" value="DNA_brk_join_enz"/>
</dbReference>
<dbReference type="PROSITE" id="PS51898">
    <property type="entry name" value="TYR_RECOMBINASE"/>
    <property type="match status" value="1"/>
</dbReference>